<gene>
    <name evidence="1" type="ORF">ZEAMMB73_Zm00001d050500</name>
</gene>
<dbReference type="EMBL" id="CM000780">
    <property type="protein sequence ID" value="AQK52610.1"/>
    <property type="molecule type" value="Genomic_DNA"/>
</dbReference>
<protein>
    <submittedName>
        <fullName evidence="1">Uncharacterized protein</fullName>
    </submittedName>
</protein>
<sequence>MALGITSVSPARRVSFPTPWRLPMAPQLPGSPAVQLGPAHPRSSRLQPPLPGRRRVPCARSWLGSNTSELSPCILPAVASMAPSSDFCLVACRFPVPWSRPAMSCQGCSCTRVLIPLLAIRPTVSSSPAMSSSITPSTGVSPSMSAQPLRIVGLIGTLLVHTSRVCDVVTCLLASSERLGEEIREGLYGKDNPYAVMPI</sequence>
<dbReference type="AlphaFoldDB" id="A0A1D6Q1W9"/>
<evidence type="ECO:0000313" key="1">
    <source>
        <dbReference type="EMBL" id="AQK52610.1"/>
    </source>
</evidence>
<organism evidence="1">
    <name type="scientific">Zea mays</name>
    <name type="common">Maize</name>
    <dbReference type="NCBI Taxonomy" id="4577"/>
    <lineage>
        <taxon>Eukaryota</taxon>
        <taxon>Viridiplantae</taxon>
        <taxon>Streptophyta</taxon>
        <taxon>Embryophyta</taxon>
        <taxon>Tracheophyta</taxon>
        <taxon>Spermatophyta</taxon>
        <taxon>Magnoliopsida</taxon>
        <taxon>Liliopsida</taxon>
        <taxon>Poales</taxon>
        <taxon>Poaceae</taxon>
        <taxon>PACMAD clade</taxon>
        <taxon>Panicoideae</taxon>
        <taxon>Andropogonodae</taxon>
        <taxon>Andropogoneae</taxon>
        <taxon>Tripsacinae</taxon>
        <taxon>Zea</taxon>
    </lineage>
</organism>
<dbReference type="PaxDb" id="4577-GRMZM5G899506_P01"/>
<name>A0A1D6Q1W9_MAIZE</name>
<dbReference type="InParanoid" id="A0A1D6Q1W9"/>
<proteinExistence type="predicted"/>
<reference evidence="1" key="1">
    <citation type="submission" date="2015-12" db="EMBL/GenBank/DDBJ databases">
        <title>Update maize B73 reference genome by single molecule sequencing technologies.</title>
        <authorList>
            <consortium name="Maize Genome Sequencing Project"/>
            <person name="Ware D."/>
        </authorList>
    </citation>
    <scope>NUCLEOTIDE SEQUENCE</scope>
    <source>
        <tissue evidence="1">Seedling</tissue>
    </source>
</reference>
<accession>A0A1D6Q1W9</accession>